<sequence>MIEIAFSKGGVNKVKMILARTTCPCCSPMRRKKSDPCRSETRLEDRVLWQCFHCGDKGVRWLTDRPSRAVRRQTKRRHQASRVTSADDATRISRALRLWQESQPITKTLGETYLASRGVSGNVPADLRFHLACPFGQDRHPAMVAAIRSIVTNEITGIQRTPLRPDGSGKAGQRQMLGRALGGVVKFDDDAAVTTGLFIGEGVETCLSLRKIGLHPVWTALSAQAVAAFPVLPGIECLTIAADHDHNGTGQRAAAECAERWTRSGREARIITPKQTGDFNDVL</sequence>
<evidence type="ECO:0000259" key="2">
    <source>
        <dbReference type="Pfam" id="PF23639"/>
    </source>
</evidence>
<keyword evidence="4" id="KW-1185">Reference proteome</keyword>
<name>A0A371RGH2_9PROT</name>
<dbReference type="Pfam" id="PF23639">
    <property type="entry name" value="DUF7146"/>
    <property type="match status" value="1"/>
</dbReference>
<proteinExistence type="predicted"/>
<evidence type="ECO:0000259" key="1">
    <source>
        <dbReference type="Pfam" id="PF13362"/>
    </source>
</evidence>
<dbReference type="InterPro" id="IPR055570">
    <property type="entry name" value="DUF7146"/>
</dbReference>
<feature type="domain" description="DUF7146" evidence="2">
    <location>
        <begin position="90"/>
        <end position="187"/>
    </location>
</feature>
<accession>A0A371RGH2</accession>
<dbReference type="CDD" id="cd01029">
    <property type="entry name" value="TOPRIM_primases"/>
    <property type="match status" value="1"/>
</dbReference>
<organism evidence="3 4">
    <name type="scientific">Parvularcula marina</name>
    <dbReference type="NCBI Taxonomy" id="2292771"/>
    <lineage>
        <taxon>Bacteria</taxon>
        <taxon>Pseudomonadati</taxon>
        <taxon>Pseudomonadota</taxon>
        <taxon>Alphaproteobacteria</taxon>
        <taxon>Parvularculales</taxon>
        <taxon>Parvularculaceae</taxon>
        <taxon>Parvularcula</taxon>
    </lineage>
</organism>
<reference evidence="3 4" key="1">
    <citation type="submission" date="2018-08" db="EMBL/GenBank/DDBJ databases">
        <title>Parvularcula sp. SM1705, isolated from surface water of the South Sea China.</title>
        <authorList>
            <person name="Sun L."/>
        </authorList>
    </citation>
    <scope>NUCLEOTIDE SEQUENCE [LARGE SCALE GENOMIC DNA]</scope>
    <source>
        <strain evidence="3 4">SM1705</strain>
    </source>
</reference>
<dbReference type="Pfam" id="PF13362">
    <property type="entry name" value="Toprim_3"/>
    <property type="match status" value="1"/>
</dbReference>
<feature type="domain" description="Toprim" evidence="1">
    <location>
        <begin position="197"/>
        <end position="283"/>
    </location>
</feature>
<dbReference type="EMBL" id="QUQO01000001">
    <property type="protein sequence ID" value="RFB04563.1"/>
    <property type="molecule type" value="Genomic_DNA"/>
</dbReference>
<dbReference type="InterPro" id="IPR006171">
    <property type="entry name" value="TOPRIM_dom"/>
</dbReference>
<gene>
    <name evidence="3" type="ORF">DX908_04255</name>
</gene>
<evidence type="ECO:0000313" key="4">
    <source>
        <dbReference type="Proteomes" id="UP000264589"/>
    </source>
</evidence>
<dbReference type="Proteomes" id="UP000264589">
    <property type="component" value="Unassembled WGS sequence"/>
</dbReference>
<protein>
    <submittedName>
        <fullName evidence="3">Uncharacterized protein</fullName>
    </submittedName>
</protein>
<comment type="caution">
    <text evidence="3">The sequence shown here is derived from an EMBL/GenBank/DDBJ whole genome shotgun (WGS) entry which is preliminary data.</text>
</comment>
<dbReference type="AlphaFoldDB" id="A0A371RGH2"/>
<dbReference type="InParanoid" id="A0A371RGH2"/>
<dbReference type="InterPro" id="IPR034154">
    <property type="entry name" value="TOPRIM_DnaG/twinkle"/>
</dbReference>
<evidence type="ECO:0000313" key="3">
    <source>
        <dbReference type="EMBL" id="RFB04563.1"/>
    </source>
</evidence>